<dbReference type="Pfam" id="PF08241">
    <property type="entry name" value="Methyltransf_11"/>
    <property type="match status" value="1"/>
</dbReference>
<dbReference type="PANTHER" id="PTHR44942">
    <property type="entry name" value="METHYLTRANSF_11 DOMAIN-CONTAINING PROTEIN"/>
    <property type="match status" value="1"/>
</dbReference>
<dbReference type="InterPro" id="IPR029063">
    <property type="entry name" value="SAM-dependent_MTases_sf"/>
</dbReference>
<dbReference type="EMBL" id="OW240918">
    <property type="protein sequence ID" value="CAH2306198.1"/>
    <property type="molecule type" value="Genomic_DNA"/>
</dbReference>
<dbReference type="Gene3D" id="3.40.50.150">
    <property type="entry name" value="Vaccinia Virus protein VP39"/>
    <property type="match status" value="1"/>
</dbReference>
<dbReference type="InterPro" id="IPR051052">
    <property type="entry name" value="Diverse_substrate_MTase"/>
</dbReference>
<organism evidence="2 3">
    <name type="scientific">Pelobates cultripes</name>
    <name type="common">Western spadefoot toad</name>
    <dbReference type="NCBI Taxonomy" id="61616"/>
    <lineage>
        <taxon>Eukaryota</taxon>
        <taxon>Metazoa</taxon>
        <taxon>Chordata</taxon>
        <taxon>Craniata</taxon>
        <taxon>Vertebrata</taxon>
        <taxon>Euteleostomi</taxon>
        <taxon>Amphibia</taxon>
        <taxon>Batrachia</taxon>
        <taxon>Anura</taxon>
        <taxon>Pelobatoidea</taxon>
        <taxon>Pelobatidae</taxon>
        <taxon>Pelobates</taxon>
    </lineage>
</organism>
<evidence type="ECO:0000259" key="1">
    <source>
        <dbReference type="Pfam" id="PF08241"/>
    </source>
</evidence>
<keyword evidence="2" id="KW-0489">Methyltransferase</keyword>
<name>A0AAD1SN58_PELCU</name>
<protein>
    <submittedName>
        <fullName evidence="2">Methyltransferase DDB_G0268948 isoform X2</fullName>
    </submittedName>
</protein>
<dbReference type="GO" id="GO:0032259">
    <property type="term" value="P:methylation"/>
    <property type="evidence" value="ECO:0007669"/>
    <property type="project" value="UniProtKB-KW"/>
</dbReference>
<dbReference type="Proteomes" id="UP001295444">
    <property type="component" value="Chromosome 07"/>
</dbReference>
<dbReference type="AlphaFoldDB" id="A0AAD1SN58"/>
<evidence type="ECO:0000313" key="3">
    <source>
        <dbReference type="Proteomes" id="UP001295444"/>
    </source>
</evidence>
<keyword evidence="2" id="KW-0808">Transferase</keyword>
<proteinExistence type="predicted"/>
<keyword evidence="3" id="KW-1185">Reference proteome</keyword>
<sequence>MAAELFKNKEFSEVYHKYMIPMSSKVVDLILTYVEDKMGKPFKLAVDVGCGTGNSSRKLAAHFQEVIGADTSESQLNVARSCTSENITCILSPSESLPLEDNSVDLLNASLAVHWFDVERFMQEAARVLKPGGCLALSSWLLKTEIYYKDHSETLTNIFNEAVRHISKYSVKILEHMKSEYETIFEAVPFSDKERINDILEIYPVTVTNLLGLIQALYLYQEFLEEDRKEALMFLQNVEKRFLDALGENDFHATMEVHLKHVCVLACKPILHA</sequence>
<gene>
    <name evidence="2" type="ORF">PECUL_23A040787</name>
</gene>
<dbReference type="CDD" id="cd02440">
    <property type="entry name" value="AdoMet_MTases"/>
    <property type="match status" value="1"/>
</dbReference>
<evidence type="ECO:0000313" key="2">
    <source>
        <dbReference type="EMBL" id="CAH2306198.1"/>
    </source>
</evidence>
<dbReference type="SUPFAM" id="SSF53335">
    <property type="entry name" value="S-adenosyl-L-methionine-dependent methyltransferases"/>
    <property type="match status" value="1"/>
</dbReference>
<dbReference type="GO" id="GO:0008757">
    <property type="term" value="F:S-adenosylmethionine-dependent methyltransferase activity"/>
    <property type="evidence" value="ECO:0007669"/>
    <property type="project" value="InterPro"/>
</dbReference>
<reference evidence="2" key="1">
    <citation type="submission" date="2022-03" db="EMBL/GenBank/DDBJ databases">
        <authorList>
            <person name="Alioto T."/>
            <person name="Alioto T."/>
            <person name="Gomez Garrido J."/>
        </authorList>
    </citation>
    <scope>NUCLEOTIDE SEQUENCE</scope>
</reference>
<dbReference type="InterPro" id="IPR013216">
    <property type="entry name" value="Methyltransf_11"/>
</dbReference>
<feature type="domain" description="Methyltransferase type 11" evidence="1">
    <location>
        <begin position="46"/>
        <end position="136"/>
    </location>
</feature>
<dbReference type="PANTHER" id="PTHR44942:SF11">
    <property type="entry name" value="METHYLTRANSFERASE DDB_G0268948"/>
    <property type="match status" value="1"/>
</dbReference>
<accession>A0AAD1SN58</accession>